<gene>
    <name evidence="2" type="ORF">EDI_266790</name>
</gene>
<name>B0EU79_ENTDS</name>
<dbReference type="PROSITE" id="PS50053">
    <property type="entry name" value="UBIQUITIN_2"/>
    <property type="match status" value="1"/>
</dbReference>
<dbReference type="InterPro" id="IPR019956">
    <property type="entry name" value="Ubiquitin_dom"/>
</dbReference>
<dbReference type="InterPro" id="IPR000626">
    <property type="entry name" value="Ubiquitin-like_dom"/>
</dbReference>
<dbReference type="Proteomes" id="UP000008076">
    <property type="component" value="Unassembled WGS sequence"/>
</dbReference>
<dbReference type="KEGG" id="edi:EDI_266790"/>
<dbReference type="SUPFAM" id="SSF54236">
    <property type="entry name" value="Ubiquitin-like"/>
    <property type="match status" value="1"/>
</dbReference>
<dbReference type="CDD" id="cd17039">
    <property type="entry name" value="Ubl_ubiquitin_like"/>
    <property type="match status" value="1"/>
</dbReference>
<feature type="domain" description="Ubiquitin-like" evidence="1">
    <location>
        <begin position="161"/>
        <end position="236"/>
    </location>
</feature>
<dbReference type="SMART" id="SM00213">
    <property type="entry name" value="UBQ"/>
    <property type="match status" value="1"/>
</dbReference>
<organism evidence="3">
    <name type="scientific">Entamoeba dispar (strain ATCC PRA-260 / SAW760)</name>
    <dbReference type="NCBI Taxonomy" id="370354"/>
    <lineage>
        <taxon>Eukaryota</taxon>
        <taxon>Amoebozoa</taxon>
        <taxon>Evosea</taxon>
        <taxon>Archamoebae</taxon>
        <taxon>Mastigamoebida</taxon>
        <taxon>Entamoebidae</taxon>
        <taxon>Entamoeba</taxon>
    </lineage>
</organism>
<dbReference type="GeneID" id="5886595"/>
<dbReference type="InterPro" id="IPR050158">
    <property type="entry name" value="Ubiquitin_ubiquitin-like"/>
</dbReference>
<keyword evidence="3" id="KW-1185">Reference proteome</keyword>
<dbReference type="EMBL" id="DS550851">
    <property type="protein sequence ID" value="EDR21915.1"/>
    <property type="molecule type" value="Genomic_DNA"/>
</dbReference>
<dbReference type="Pfam" id="PF00240">
    <property type="entry name" value="ubiquitin"/>
    <property type="match status" value="1"/>
</dbReference>
<dbReference type="PRINTS" id="PR00348">
    <property type="entry name" value="UBIQUITIN"/>
</dbReference>
<evidence type="ECO:0000259" key="1">
    <source>
        <dbReference type="PROSITE" id="PS50053"/>
    </source>
</evidence>
<proteinExistence type="predicted"/>
<sequence>MSCSSNTLGISSFVLFKNLSGMQKIEDQERERTEYEKNHPIKIPENEKEFIEEYDNLITEIDTQRKKNQECLGQEWKYYEILKRITETYELVIKKRENQAIETGKLKNQIIDRMIDIKEKKLREVVTNENTQTKTKEISQITFETTKKELEVMKIAGLNEITLTIKNFSEKIFYIKALRMFTIFQVKSLLEPISGVSSTDQRLICSGKQLEDKNTLLDYGITDKSIIYLVLRQRGGKPVILLYDDKKKINEAVSVNIKFNEAMDIGATYPEIKTIKESEKIKEYEWKGTYNSDGENNCKITVNGKEVEYLFWEGICLKESEFKGQQIGISQQHFEEELDELLERLGLNERERNDFIVYWITKLGKRKYHLVTICDSKFDKEVASLTVSGFEQTHRVMLKFEEIKDLCGLEGVKSVMKRQRPTGKYVIEWGAILA</sequence>
<dbReference type="RefSeq" id="XP_001741620.1">
    <property type="nucleotide sequence ID" value="XM_001741568.1"/>
</dbReference>
<dbReference type="AlphaFoldDB" id="B0EU79"/>
<dbReference type="PANTHER" id="PTHR10666">
    <property type="entry name" value="UBIQUITIN"/>
    <property type="match status" value="1"/>
</dbReference>
<evidence type="ECO:0000313" key="3">
    <source>
        <dbReference type="Proteomes" id="UP000008076"/>
    </source>
</evidence>
<dbReference type="OMA" id="PNWKEIA"/>
<dbReference type="InterPro" id="IPR029071">
    <property type="entry name" value="Ubiquitin-like_domsf"/>
</dbReference>
<protein>
    <submittedName>
        <fullName evidence="2">Ubiquitin, putative</fullName>
    </submittedName>
</protein>
<reference evidence="3" key="1">
    <citation type="submission" date="2007-12" db="EMBL/GenBank/DDBJ databases">
        <title>Annotation of Entamoeba dispar SAW760.</title>
        <authorList>
            <person name="Lorenzi H."/>
            <person name="Inman J."/>
            <person name="Schobel S."/>
            <person name="Amedeo P."/>
            <person name="Caler E."/>
        </authorList>
    </citation>
    <scope>NUCLEOTIDE SEQUENCE [LARGE SCALE GENOMIC DNA]</scope>
    <source>
        <strain evidence="3">ATCC PRA-260 / SAW760</strain>
    </source>
</reference>
<evidence type="ECO:0000313" key="2">
    <source>
        <dbReference type="EMBL" id="EDR21915.1"/>
    </source>
</evidence>
<dbReference type="OrthoDB" id="428577at2759"/>
<accession>B0EU79</accession>
<dbReference type="Gene3D" id="3.10.20.90">
    <property type="entry name" value="Phosphatidylinositol 3-kinase Catalytic Subunit, Chain A, domain 1"/>
    <property type="match status" value="1"/>
</dbReference>
<dbReference type="VEuPathDB" id="AmoebaDB:EDI_266790"/>